<dbReference type="Gene3D" id="3.40.50.720">
    <property type="entry name" value="NAD(P)-binding Rossmann-like Domain"/>
    <property type="match status" value="1"/>
</dbReference>
<dbReference type="SUPFAM" id="SSF69572">
    <property type="entry name" value="Activating enzymes of the ubiquitin-like proteins"/>
    <property type="match status" value="1"/>
</dbReference>
<gene>
    <name evidence="1" type="ORF">HJC23_005030</name>
</gene>
<comment type="caution">
    <text evidence="1">The sequence shown here is derived from an EMBL/GenBank/DDBJ whole genome shotgun (WGS) entry which is preliminary data.</text>
</comment>
<dbReference type="EMBL" id="JABMIG020000046">
    <property type="protein sequence ID" value="KAL3798377.1"/>
    <property type="molecule type" value="Genomic_DNA"/>
</dbReference>
<organism evidence="1 2">
    <name type="scientific">Cyclotella cryptica</name>
    <dbReference type="NCBI Taxonomy" id="29204"/>
    <lineage>
        <taxon>Eukaryota</taxon>
        <taxon>Sar</taxon>
        <taxon>Stramenopiles</taxon>
        <taxon>Ochrophyta</taxon>
        <taxon>Bacillariophyta</taxon>
        <taxon>Coscinodiscophyceae</taxon>
        <taxon>Thalassiosirophycidae</taxon>
        <taxon>Stephanodiscales</taxon>
        <taxon>Stephanodiscaceae</taxon>
        <taxon>Cyclotella</taxon>
    </lineage>
</organism>
<evidence type="ECO:0000313" key="1">
    <source>
        <dbReference type="EMBL" id="KAL3798377.1"/>
    </source>
</evidence>
<reference evidence="1 2" key="1">
    <citation type="journal article" date="2020" name="G3 (Bethesda)">
        <title>Improved Reference Genome for Cyclotella cryptica CCMP332, a Model for Cell Wall Morphogenesis, Salinity Adaptation, and Lipid Production in Diatoms (Bacillariophyta).</title>
        <authorList>
            <person name="Roberts W.R."/>
            <person name="Downey K.M."/>
            <person name="Ruck E.C."/>
            <person name="Traller J.C."/>
            <person name="Alverson A.J."/>
        </authorList>
    </citation>
    <scope>NUCLEOTIDE SEQUENCE [LARGE SCALE GENOMIC DNA]</scope>
    <source>
        <strain evidence="1 2">CCMP332</strain>
    </source>
</reference>
<evidence type="ECO:0000313" key="2">
    <source>
        <dbReference type="Proteomes" id="UP001516023"/>
    </source>
</evidence>
<sequence>MSNARVLYLNLTGVTCEIMKNLVLAGVAAVVCDPRPYPDAVRELPSSFFRASEMEKIIADRQKEIKGEGEPDSKRIKAFKTVAAAVAPEVDELNPLLVGRNAIEERSISLLPDDYFGQFDAVVASRLTVEEAKRISMAIQKHHHAKKYADGDQSEENTLFIVTDTFGLDGCAHLDFGSSHRYRRELGKDKLSDPTKINPYVSMADMFDVPLADASGRWDKIPPRVLVLQRLMMDYWEENRKTGGGGGDSDEEKSKEDFVAFAKQWLDTNKIPQSSLEIEEGQSMELDHLAGIALHPEVSPVAAVLGGVLGNEVIKSLTRKGEPANNVLLFSGLDGGCRNFLLCAEKSRK</sequence>
<dbReference type="InterPro" id="IPR035985">
    <property type="entry name" value="Ubiquitin-activating_enz"/>
</dbReference>
<name>A0ABD3QE70_9STRA</name>
<dbReference type="AlphaFoldDB" id="A0ABD3QE70"/>
<evidence type="ECO:0008006" key="3">
    <source>
        <dbReference type="Google" id="ProtNLM"/>
    </source>
</evidence>
<protein>
    <recommendedName>
        <fullName evidence="3">THIF-type NAD/FAD binding fold domain-containing protein</fullName>
    </recommendedName>
</protein>
<proteinExistence type="predicted"/>
<keyword evidence="2" id="KW-1185">Reference proteome</keyword>
<accession>A0ABD3QE70</accession>
<dbReference type="Proteomes" id="UP001516023">
    <property type="component" value="Unassembled WGS sequence"/>
</dbReference>